<proteinExistence type="predicted"/>
<dbReference type="AlphaFoldDB" id="J9BS30"/>
<protein>
    <submittedName>
        <fullName evidence="1">Uncharacterized protein</fullName>
    </submittedName>
</protein>
<sequence>MAQHSDTDRTGRSDLINTGYFYRTSRQKNTHFSIRFNMPGYALMHIDATMLEQITEAQI</sequence>
<reference evidence="1" key="1">
    <citation type="journal article" date="2012" name="PLoS ONE">
        <title>Gene sets for utilization of primary and secondary nutrition supplies in the distal gut of endangered iberian lynx.</title>
        <authorList>
            <person name="Alcaide M."/>
            <person name="Messina E."/>
            <person name="Richter M."/>
            <person name="Bargiela R."/>
            <person name="Peplies J."/>
            <person name="Huws S.A."/>
            <person name="Newbold C.J."/>
            <person name="Golyshin P.N."/>
            <person name="Simon M.A."/>
            <person name="Lopez G."/>
            <person name="Yakimov M.M."/>
            <person name="Ferrer M."/>
        </authorList>
    </citation>
    <scope>NUCLEOTIDE SEQUENCE</scope>
</reference>
<gene>
    <name evidence="1" type="ORF">EVA_21490</name>
</gene>
<comment type="caution">
    <text evidence="1">The sequence shown here is derived from an EMBL/GenBank/DDBJ whole genome shotgun (WGS) entry which is preliminary data.</text>
</comment>
<dbReference type="EMBL" id="AMCI01008865">
    <property type="protein sequence ID" value="EJW90385.1"/>
    <property type="molecule type" value="Genomic_DNA"/>
</dbReference>
<evidence type="ECO:0000313" key="1">
    <source>
        <dbReference type="EMBL" id="EJW90385.1"/>
    </source>
</evidence>
<accession>J9BS30</accession>
<name>J9BS30_9ZZZZ</name>
<organism evidence="1">
    <name type="scientific">gut metagenome</name>
    <dbReference type="NCBI Taxonomy" id="749906"/>
    <lineage>
        <taxon>unclassified sequences</taxon>
        <taxon>metagenomes</taxon>
        <taxon>organismal metagenomes</taxon>
    </lineage>
</organism>